<dbReference type="AlphaFoldDB" id="A0A8T2XW82"/>
<gene>
    <name evidence="1" type="ORF">H0E87_019695</name>
</gene>
<keyword evidence="2" id="KW-1185">Reference proteome</keyword>
<reference evidence="1" key="1">
    <citation type="journal article" date="2021" name="J. Hered.">
        <title>Genome Assembly of Salicaceae Populus deltoides (Eastern Cottonwood) I-69 Based on Nanopore Sequencing and Hi-C Technologies.</title>
        <authorList>
            <person name="Bai S."/>
            <person name="Wu H."/>
            <person name="Zhang J."/>
            <person name="Pan Z."/>
            <person name="Zhao W."/>
            <person name="Li Z."/>
            <person name="Tong C."/>
        </authorList>
    </citation>
    <scope>NUCLEOTIDE SEQUENCE</scope>
    <source>
        <tissue evidence="1">Leaf</tissue>
    </source>
</reference>
<name>A0A8T2XW82_POPDE</name>
<comment type="caution">
    <text evidence="1">The sequence shown here is derived from an EMBL/GenBank/DDBJ whole genome shotgun (WGS) entry which is preliminary data.</text>
</comment>
<protein>
    <submittedName>
        <fullName evidence="1">Uncharacterized protein</fullName>
    </submittedName>
</protein>
<organism evidence="1 2">
    <name type="scientific">Populus deltoides</name>
    <name type="common">Eastern poplar</name>
    <name type="synonym">Eastern cottonwood</name>
    <dbReference type="NCBI Taxonomy" id="3696"/>
    <lineage>
        <taxon>Eukaryota</taxon>
        <taxon>Viridiplantae</taxon>
        <taxon>Streptophyta</taxon>
        <taxon>Embryophyta</taxon>
        <taxon>Tracheophyta</taxon>
        <taxon>Spermatophyta</taxon>
        <taxon>Magnoliopsida</taxon>
        <taxon>eudicotyledons</taxon>
        <taxon>Gunneridae</taxon>
        <taxon>Pentapetalae</taxon>
        <taxon>rosids</taxon>
        <taxon>fabids</taxon>
        <taxon>Malpighiales</taxon>
        <taxon>Salicaceae</taxon>
        <taxon>Saliceae</taxon>
        <taxon>Populus</taxon>
    </lineage>
</organism>
<evidence type="ECO:0000313" key="1">
    <source>
        <dbReference type="EMBL" id="KAH8497088.1"/>
    </source>
</evidence>
<accession>A0A8T2XW82</accession>
<proteinExistence type="predicted"/>
<sequence>MKVTVVSRSGREVIKGGLELSDSATVADLQEAIHKRIDGLVVGDGLASVDGLEPVNGLLVGDELEPVGGRFVGDVLGPVNGLFVGDGLEPVDCIMQVNKRRK</sequence>
<evidence type="ECO:0000313" key="2">
    <source>
        <dbReference type="Proteomes" id="UP000807159"/>
    </source>
</evidence>
<dbReference type="Proteomes" id="UP000807159">
    <property type="component" value="Chromosome 10"/>
</dbReference>
<dbReference type="EMBL" id="JACEGQ020000010">
    <property type="protein sequence ID" value="KAH8497088.1"/>
    <property type="molecule type" value="Genomic_DNA"/>
</dbReference>